<name>A0AA48P7R6_9VIRU</name>
<dbReference type="EMBL" id="BK063091">
    <property type="protein sequence ID" value="DBA11729.1"/>
    <property type="molecule type" value="Genomic_DNA"/>
</dbReference>
<sequence>MHHNFIHRYGIIMTTPEVFAIIKRVCEEAGGRCRFIDILNRLENNYSAVCDWRKLLVLINNSCENTSVSRPVEASPLLIEKFINREAEEKTRRSVESEIHIILGQYKVAKRLGNTGKVAKKLVVIYESLIGRENFGVPKDTMLRILDKHVPLDTIRWEDALSALNQDYMLGACGENTFFLHEQDCDLYVMRELDVLFSHMRLSEEVNEVVGAAKKI</sequence>
<proteinExistence type="predicted"/>
<reference evidence="1" key="1">
    <citation type="journal article" date="2023" name="Front. Mar. Sci.">
        <title>Tracing the invertebrate herpesviruses in the global sequence datasets.</title>
        <authorList>
            <person name="Rosani U."/>
            <person name="Gaia M."/>
            <person name="Delmont T.O."/>
            <person name="Krupovic M."/>
        </authorList>
    </citation>
    <scope>NUCLEOTIDE SEQUENCE</scope>
    <source>
        <strain evidence="1">MalacoHV1/China/2018</strain>
    </source>
</reference>
<evidence type="ECO:0000313" key="1">
    <source>
        <dbReference type="EMBL" id="DBA11729.1"/>
    </source>
</evidence>
<reference evidence="1" key="2">
    <citation type="submission" date="2023-01" db="EMBL/GenBank/DDBJ databases">
        <authorList>
            <person name="Rosani U."/>
            <person name="Delmont T.O."/>
            <person name="Gaia M."/>
            <person name="Krupovic M."/>
        </authorList>
    </citation>
    <scope>NUCLEOTIDE SEQUENCE</scope>
    <source>
        <strain evidence="1">MalacoHV1/China/2018</strain>
    </source>
</reference>
<organism evidence="1">
    <name type="scientific">Malaco herpesvirus 1</name>
    <dbReference type="NCBI Taxonomy" id="3031797"/>
    <lineage>
        <taxon>Viruses</taxon>
        <taxon>Duplodnaviria</taxon>
        <taxon>Heunggongvirae</taxon>
        <taxon>Peploviricota</taxon>
        <taxon>Herviviricetes</taxon>
        <taxon>Herpesvirales</taxon>
        <taxon>Malacoherpesviridae</taxon>
    </lineage>
</organism>
<protein>
    <submittedName>
        <fullName evidence="1">ORF28</fullName>
    </submittedName>
</protein>
<accession>A0AA48P7R6</accession>